<dbReference type="GO" id="GO:0003677">
    <property type="term" value="F:DNA binding"/>
    <property type="evidence" value="ECO:0007669"/>
    <property type="project" value="InterPro"/>
</dbReference>
<protein>
    <submittedName>
        <fullName evidence="4">Transposase</fullName>
    </submittedName>
</protein>
<dbReference type="PANTHER" id="PTHR33408">
    <property type="entry name" value="TRANSPOSASE"/>
    <property type="match status" value="1"/>
</dbReference>
<gene>
    <name evidence="4" type="ORF">E9229_001871</name>
</gene>
<keyword evidence="5" id="KW-1185">Reference proteome</keyword>
<feature type="region of interest" description="Disordered" evidence="1">
    <location>
        <begin position="241"/>
        <end position="305"/>
    </location>
</feature>
<dbReference type="EMBL" id="JACHVS010000001">
    <property type="protein sequence ID" value="MBB2995680.1"/>
    <property type="molecule type" value="Genomic_DNA"/>
</dbReference>
<dbReference type="Proteomes" id="UP000523000">
    <property type="component" value="Unassembled WGS sequence"/>
</dbReference>
<evidence type="ECO:0000256" key="1">
    <source>
        <dbReference type="SAM" id="MobiDB-lite"/>
    </source>
</evidence>
<dbReference type="PANTHER" id="PTHR33408:SF2">
    <property type="entry name" value="TRANSPOSASE DDE DOMAIN-CONTAINING PROTEIN"/>
    <property type="match status" value="1"/>
</dbReference>
<dbReference type="Pfam" id="PF01609">
    <property type="entry name" value="DDE_Tnp_1"/>
    <property type="match status" value="1"/>
</dbReference>
<feature type="compositionally biased region" description="Basic and acidic residues" evidence="1">
    <location>
        <begin position="259"/>
        <end position="276"/>
    </location>
</feature>
<dbReference type="InterPro" id="IPR047629">
    <property type="entry name" value="IS1182_transpos"/>
</dbReference>
<reference evidence="4 5" key="1">
    <citation type="submission" date="2020-08" db="EMBL/GenBank/DDBJ databases">
        <title>Sequencing the genomes of 1000 actinobacteria strains.</title>
        <authorList>
            <person name="Klenk H.-P."/>
        </authorList>
    </citation>
    <scope>NUCLEOTIDE SEQUENCE [LARGE SCALE GENOMIC DNA]</scope>
    <source>
        <strain evidence="4 5">DSM 22826</strain>
    </source>
</reference>
<comment type="caution">
    <text evidence="4">The sequence shown here is derived from an EMBL/GenBank/DDBJ whole genome shotgun (WGS) entry which is preliminary data.</text>
</comment>
<evidence type="ECO:0000259" key="2">
    <source>
        <dbReference type="Pfam" id="PF01609"/>
    </source>
</evidence>
<feature type="domain" description="Transposase IS4-like" evidence="2">
    <location>
        <begin position="312"/>
        <end position="480"/>
    </location>
</feature>
<organism evidence="4 5">
    <name type="scientific">Paeniglutamicibacter cryotolerans</name>
    <dbReference type="NCBI Taxonomy" id="670079"/>
    <lineage>
        <taxon>Bacteria</taxon>
        <taxon>Bacillati</taxon>
        <taxon>Actinomycetota</taxon>
        <taxon>Actinomycetes</taxon>
        <taxon>Micrococcales</taxon>
        <taxon>Micrococcaceae</taxon>
        <taxon>Paeniglutamicibacter</taxon>
    </lineage>
</organism>
<evidence type="ECO:0000259" key="3">
    <source>
        <dbReference type="Pfam" id="PF05598"/>
    </source>
</evidence>
<accession>A0A839QIJ5</accession>
<dbReference type="GO" id="GO:0006313">
    <property type="term" value="P:DNA transposition"/>
    <property type="evidence" value="ECO:0007669"/>
    <property type="project" value="InterPro"/>
</dbReference>
<dbReference type="NCBIfam" id="NF033551">
    <property type="entry name" value="transpos_IS1182"/>
    <property type="match status" value="1"/>
</dbReference>
<proteinExistence type="predicted"/>
<evidence type="ECO:0000313" key="5">
    <source>
        <dbReference type="Proteomes" id="UP000523000"/>
    </source>
</evidence>
<dbReference type="RefSeq" id="WP_183510892.1">
    <property type="nucleotide sequence ID" value="NZ_JACHVS010000001.1"/>
</dbReference>
<name>A0A839QIJ5_9MICC</name>
<feature type="domain" description="Transposase InsH N-terminal" evidence="3">
    <location>
        <begin position="54"/>
        <end position="147"/>
    </location>
</feature>
<dbReference type="AlphaFoldDB" id="A0A839QIJ5"/>
<feature type="compositionally biased region" description="Low complexity" evidence="1">
    <location>
        <begin position="241"/>
        <end position="257"/>
    </location>
</feature>
<evidence type="ECO:0000313" key="4">
    <source>
        <dbReference type="EMBL" id="MBB2995680.1"/>
    </source>
</evidence>
<dbReference type="InterPro" id="IPR008490">
    <property type="entry name" value="Transposase_InsH_N"/>
</dbReference>
<dbReference type="Pfam" id="PF05598">
    <property type="entry name" value="DUF772"/>
    <property type="match status" value="1"/>
</dbReference>
<dbReference type="InterPro" id="IPR002559">
    <property type="entry name" value="Transposase_11"/>
</dbReference>
<sequence length="492" mass="54094">MNSPSSSIPQDGLFDASLVERLEPVDDGLMDANGGERKRFRAFEPDAVMLVPPSLEEWLPEGHLARFIAELVENELDLTRFYASHKKAKGQPPYDPRLMLRIVLYGYCTGVRSSRQLERACTDVVALRWLAAQQAPDFRSIGRFRQRHLAALANVFLQALELCRAAGMVKLGMVALDGTKLRANASRHKAMSYARLTEKQKVLAQEISDLMAEAKTVDESEDAKFGPGKRGDELPVELANRQARSKAMAAARASLEQEAADKARVEAEEKAAKRGDDDDEITGAGDTAARESEPRPTAQRNFTDPQARIMKTADGSYHYCYNAQAVVDAGHQVIVAAELGQGANDYGQLVPMVERVQENLGMMPKTLSADTGYCSKANLVEAGRMEAEHGTGFFISTARVKHSTPIPESPRGRIPANATLGERMARKLKTKPGKKVYSRRKVIVEPVFGQIKTRQGKHLLLRGLQNAQAEWKLLAAGHNLLKLHAFRAQGAG</sequence>
<dbReference type="GO" id="GO:0004803">
    <property type="term" value="F:transposase activity"/>
    <property type="evidence" value="ECO:0007669"/>
    <property type="project" value="InterPro"/>
</dbReference>